<comment type="caution">
    <text evidence="1">The sequence shown here is derived from an EMBL/GenBank/DDBJ whole genome shotgun (WGS) entry which is preliminary data.</text>
</comment>
<organism evidence="1 2">
    <name type="scientific">Bifidobacterium leontopitheci</name>
    <dbReference type="NCBI Taxonomy" id="2650774"/>
    <lineage>
        <taxon>Bacteria</taxon>
        <taxon>Bacillati</taxon>
        <taxon>Actinomycetota</taxon>
        <taxon>Actinomycetes</taxon>
        <taxon>Bifidobacteriales</taxon>
        <taxon>Bifidobacteriaceae</taxon>
        <taxon>Bifidobacterium</taxon>
    </lineage>
</organism>
<reference evidence="1 2" key="1">
    <citation type="submission" date="2019-09" db="EMBL/GenBank/DDBJ databases">
        <title>Characterization of the phylogenetic diversity of two novel species belonging to the genus Bifidobacterium: Bifidobacterium cebidarum sp. nov. and Bifidobacterium leontopitheci sp. nov.</title>
        <authorList>
            <person name="Lugli G.A."/>
            <person name="Duranti S."/>
            <person name="Milani C."/>
            <person name="Turroni F."/>
            <person name="Ventura M."/>
        </authorList>
    </citation>
    <scope>NUCLEOTIDE SEQUENCE [LARGE SCALE GENOMIC DNA]</scope>
    <source>
        <strain evidence="1 2">LMG 31471</strain>
    </source>
</reference>
<protein>
    <submittedName>
        <fullName evidence="1">Uncharacterized protein</fullName>
    </submittedName>
</protein>
<gene>
    <name evidence="1" type="ORF">F7D09_0787</name>
</gene>
<evidence type="ECO:0000313" key="1">
    <source>
        <dbReference type="EMBL" id="KAB7790681.1"/>
    </source>
</evidence>
<evidence type="ECO:0000313" key="2">
    <source>
        <dbReference type="Proteomes" id="UP000441772"/>
    </source>
</evidence>
<accession>A0A6I1GW46</accession>
<keyword evidence="2" id="KW-1185">Reference proteome</keyword>
<dbReference type="Proteomes" id="UP000441772">
    <property type="component" value="Unassembled WGS sequence"/>
</dbReference>
<dbReference type="EMBL" id="WBVT01000008">
    <property type="protein sequence ID" value="KAB7790681.1"/>
    <property type="molecule type" value="Genomic_DNA"/>
</dbReference>
<dbReference type="RefSeq" id="WP_152234141.1">
    <property type="nucleotide sequence ID" value="NZ_JBHSKZ010000027.1"/>
</dbReference>
<dbReference type="AlphaFoldDB" id="A0A6I1GW46"/>
<proteinExistence type="predicted"/>
<sequence length="72" mass="8079">MKVAHDGVMVAKDDGRWMLALTPDPEDGSIRGNLTDRHGNVNGWLRWPRLKDDTSDLEAVAAACTWINNYLK</sequence>
<name>A0A6I1GW46_9BIFI</name>